<feature type="compositionally biased region" description="Acidic residues" evidence="1">
    <location>
        <begin position="260"/>
        <end position="269"/>
    </location>
</feature>
<protein>
    <submittedName>
        <fullName evidence="2">Uncharacterized protein</fullName>
    </submittedName>
</protein>
<dbReference type="Gene3D" id="3.90.190.10">
    <property type="entry name" value="Protein tyrosine phosphatase superfamily"/>
    <property type="match status" value="1"/>
</dbReference>
<proteinExistence type="predicted"/>
<dbReference type="PANTHER" id="PTHR46588:SF1">
    <property type="entry name" value="SERINE_THREONINE_TYROSINE-INTERACTING PROTEIN"/>
    <property type="match status" value="1"/>
</dbReference>
<evidence type="ECO:0000313" key="2">
    <source>
        <dbReference type="EMBL" id="CAK7909412.1"/>
    </source>
</evidence>
<evidence type="ECO:0000313" key="3">
    <source>
        <dbReference type="Proteomes" id="UP001497600"/>
    </source>
</evidence>
<accession>A0ABP0EH65</accession>
<gene>
    <name evidence="2" type="ORF">CAAN4_E14774</name>
</gene>
<organism evidence="2 3">
    <name type="scientific">[Candida] anglica</name>
    <dbReference type="NCBI Taxonomy" id="148631"/>
    <lineage>
        <taxon>Eukaryota</taxon>
        <taxon>Fungi</taxon>
        <taxon>Dikarya</taxon>
        <taxon>Ascomycota</taxon>
        <taxon>Saccharomycotina</taxon>
        <taxon>Pichiomycetes</taxon>
        <taxon>Debaryomycetaceae</taxon>
        <taxon>Kurtzmaniella</taxon>
    </lineage>
</organism>
<dbReference type="InterPro" id="IPR029021">
    <property type="entry name" value="Prot-tyrosine_phosphatase-like"/>
</dbReference>
<dbReference type="EMBL" id="OZ004257">
    <property type="protein sequence ID" value="CAK7909412.1"/>
    <property type="molecule type" value="Genomic_DNA"/>
</dbReference>
<dbReference type="PANTHER" id="PTHR46588">
    <property type="entry name" value="SERINE/THREONINE/TYROSINE-INTERACTING PROTEIN"/>
    <property type="match status" value="1"/>
</dbReference>
<feature type="region of interest" description="Disordered" evidence="1">
    <location>
        <begin position="258"/>
        <end position="279"/>
    </location>
</feature>
<keyword evidence="3" id="KW-1185">Reference proteome</keyword>
<reference evidence="2 3" key="1">
    <citation type="submission" date="2024-01" db="EMBL/GenBank/DDBJ databases">
        <authorList>
            <consortium name="Genoscope - CEA"/>
            <person name="William W."/>
        </authorList>
    </citation>
    <scope>NUCLEOTIDE SEQUENCE [LARGE SCALE GENOMIC DNA]</scope>
    <source>
        <strain evidence="2 3">29B2s-10</strain>
    </source>
</reference>
<sequence length="279" mass="31728">MFPYTPDSPDSIYHQEDNATACEIAPSVWVGSYSNCLGDQFLRTKNVKIIINCSPSYAFFHELEYSDVSIPSDLVVLSLDPSFNMDSHSSVEQTFLMKTVAKFNRVLQNYITHFYVNNQTPGYDVIHKSINNTMLQVASPILAGNLQASLFQANRIIKLLRNINSSVEVLIVSREPFGNRLTTALGVSYLMDSYGFDLPTSLRHIQLRDPKFSPLNINYYEDLLIAENLKKFHTENLAIKQNSGGVLTSNFKLKRRQPEDLGDEEDAMEIEMISNKKRR</sequence>
<evidence type="ECO:0000256" key="1">
    <source>
        <dbReference type="SAM" id="MobiDB-lite"/>
    </source>
</evidence>
<dbReference type="InterPro" id="IPR052449">
    <property type="entry name" value="STYX-Interacting_Phosphatase"/>
</dbReference>
<dbReference type="Proteomes" id="UP001497600">
    <property type="component" value="Chromosome E"/>
</dbReference>
<name>A0ABP0EH65_9ASCO</name>